<dbReference type="EMBL" id="MU006702">
    <property type="protein sequence ID" value="KAF2632677.1"/>
    <property type="molecule type" value="Genomic_DNA"/>
</dbReference>
<comment type="caution">
    <text evidence="1">The sequence shown here is derived from an EMBL/GenBank/DDBJ whole genome shotgun (WGS) entry which is preliminary data.</text>
</comment>
<dbReference type="Proteomes" id="UP000799754">
    <property type="component" value="Unassembled WGS sequence"/>
</dbReference>
<protein>
    <submittedName>
        <fullName evidence="1">Uncharacterized protein</fullName>
    </submittedName>
</protein>
<proteinExistence type="predicted"/>
<evidence type="ECO:0000313" key="1">
    <source>
        <dbReference type="EMBL" id="KAF2632677.1"/>
    </source>
</evidence>
<evidence type="ECO:0000313" key="2">
    <source>
        <dbReference type="Proteomes" id="UP000799754"/>
    </source>
</evidence>
<reference evidence="1" key="1">
    <citation type="journal article" date="2020" name="Stud. Mycol.">
        <title>101 Dothideomycetes genomes: a test case for predicting lifestyles and emergence of pathogens.</title>
        <authorList>
            <person name="Haridas S."/>
            <person name="Albert R."/>
            <person name="Binder M."/>
            <person name="Bloem J."/>
            <person name="Labutti K."/>
            <person name="Salamov A."/>
            <person name="Andreopoulos B."/>
            <person name="Baker S."/>
            <person name="Barry K."/>
            <person name="Bills G."/>
            <person name="Bluhm B."/>
            <person name="Cannon C."/>
            <person name="Castanera R."/>
            <person name="Culley D."/>
            <person name="Daum C."/>
            <person name="Ezra D."/>
            <person name="Gonzalez J."/>
            <person name="Henrissat B."/>
            <person name="Kuo A."/>
            <person name="Liang C."/>
            <person name="Lipzen A."/>
            <person name="Lutzoni F."/>
            <person name="Magnuson J."/>
            <person name="Mondo S."/>
            <person name="Nolan M."/>
            <person name="Ohm R."/>
            <person name="Pangilinan J."/>
            <person name="Park H.-J."/>
            <person name="Ramirez L."/>
            <person name="Alfaro M."/>
            <person name="Sun H."/>
            <person name="Tritt A."/>
            <person name="Yoshinaga Y."/>
            <person name="Zwiers L.-H."/>
            <person name="Turgeon B."/>
            <person name="Goodwin S."/>
            <person name="Spatafora J."/>
            <person name="Crous P."/>
            <person name="Grigoriev I."/>
        </authorList>
    </citation>
    <scope>NUCLEOTIDE SEQUENCE</scope>
    <source>
        <strain evidence="1">CBS 525.71</strain>
    </source>
</reference>
<accession>A0ACB6SHW0</accession>
<name>A0ACB6SHW0_9PLEO</name>
<keyword evidence="2" id="KW-1185">Reference proteome</keyword>
<gene>
    <name evidence="1" type="ORF">BU25DRAFT_80198</name>
</gene>
<sequence>MLFNSSALVAALSLHTAFAAPAMEHKEHHLEDIQCRCLTFRANERPTPCNFFESRGFDWRSAQILASQYDIKVQFASKSTISKVLSISAPLPSEVLQTTNTGDAQSASRDANISQNKIVCGFGKEVRRMSHHYRDYEPESHFVGQVIGWLMLFIALYVVGEYVWTRYSSRSRPIKLKGEEKHLRARFSNTTSSKDAPSDFS</sequence>
<organism evidence="1 2">
    <name type="scientific">Macroventuria anomochaeta</name>
    <dbReference type="NCBI Taxonomy" id="301207"/>
    <lineage>
        <taxon>Eukaryota</taxon>
        <taxon>Fungi</taxon>
        <taxon>Dikarya</taxon>
        <taxon>Ascomycota</taxon>
        <taxon>Pezizomycotina</taxon>
        <taxon>Dothideomycetes</taxon>
        <taxon>Pleosporomycetidae</taxon>
        <taxon>Pleosporales</taxon>
        <taxon>Pleosporineae</taxon>
        <taxon>Didymellaceae</taxon>
        <taxon>Macroventuria</taxon>
    </lineage>
</organism>